<evidence type="ECO:0000313" key="2">
    <source>
        <dbReference type="EMBL" id="MBK1671088.1"/>
    </source>
</evidence>
<dbReference type="InterPro" id="IPR037107">
    <property type="entry name" value="Put_OMP_sf"/>
</dbReference>
<protein>
    <recommendedName>
        <fullName evidence="4">DUF2219 domain-containing protein</fullName>
    </recommendedName>
</protein>
<feature type="region of interest" description="Disordered" evidence="1">
    <location>
        <begin position="68"/>
        <end position="101"/>
    </location>
</feature>
<dbReference type="EMBL" id="NRRL01000143">
    <property type="protein sequence ID" value="MBK1671088.1"/>
    <property type="molecule type" value="Genomic_DNA"/>
</dbReference>
<accession>A0ABS1DNL7</accession>
<organism evidence="2 3">
    <name type="scientific">Rhodovibrio sodomensis</name>
    <dbReference type="NCBI Taxonomy" id="1088"/>
    <lineage>
        <taxon>Bacteria</taxon>
        <taxon>Pseudomonadati</taxon>
        <taxon>Pseudomonadota</taxon>
        <taxon>Alphaproteobacteria</taxon>
        <taxon>Rhodospirillales</taxon>
        <taxon>Rhodovibrionaceae</taxon>
        <taxon>Rhodovibrio</taxon>
    </lineage>
</organism>
<evidence type="ECO:0000313" key="3">
    <source>
        <dbReference type="Proteomes" id="UP001296873"/>
    </source>
</evidence>
<evidence type="ECO:0000256" key="1">
    <source>
        <dbReference type="SAM" id="MobiDB-lite"/>
    </source>
</evidence>
<dbReference type="Pfam" id="PF09982">
    <property type="entry name" value="LpxR"/>
    <property type="match status" value="1"/>
</dbReference>
<name>A0ABS1DNL7_9PROT</name>
<dbReference type="Proteomes" id="UP001296873">
    <property type="component" value="Unassembled WGS sequence"/>
</dbReference>
<keyword evidence="3" id="KW-1185">Reference proteome</keyword>
<evidence type="ECO:0008006" key="4">
    <source>
        <dbReference type="Google" id="ProtNLM"/>
    </source>
</evidence>
<dbReference type="InterPro" id="IPR018707">
    <property type="entry name" value="LpxR"/>
</dbReference>
<gene>
    <name evidence="2" type="ORF">CKO28_24070</name>
</gene>
<dbReference type="Gene3D" id="2.40.128.140">
    <property type="entry name" value="Outer membrane protein"/>
    <property type="match status" value="1"/>
</dbReference>
<sequence length="397" mass="44125">MPACVRRARRLGVVAILNVHLRYSDPAMPDPLHARWARPFVRVLTPPAVRVLTALLLLGVSAPVAAQDDVSGAQDPQNRADTAQLYDDPPRPGSEDGSWTVNWENDIFGGTDRNYTNGNRLSYVSPEAGMGGLHGPIARALLFADQDDRVRWGLAIGQSLYTPRDTEARQPLPDQHPYAAWAYGEYSVYAQDRNSLRMIGLQAGLVGPSAQGEWVQNNVHEIVNSYEVNGWDNQLADEPAFALMYERKERALIAGEYVGLELDVVPHVGLSLGTLRTQASAGATLRFGDDLKRDFGPPRIRPAMGGSGYFEATPSFNWYLFVGFEGRAVARNLFLDGNTWKDSPSVDKKPFVGELQYGLVLQYDRIQLAWTFVTRSRQFEEQERPQQFGAVSLSVKF</sequence>
<proteinExistence type="predicted"/>
<reference evidence="2 3" key="1">
    <citation type="journal article" date="2020" name="Microorganisms">
        <title>Osmotic Adaptation and Compatible Solute Biosynthesis of Phototrophic Bacteria as Revealed from Genome Analyses.</title>
        <authorList>
            <person name="Imhoff J.F."/>
            <person name="Rahn T."/>
            <person name="Kunzel S."/>
            <person name="Keller A."/>
            <person name="Neulinger S.C."/>
        </authorList>
    </citation>
    <scope>NUCLEOTIDE SEQUENCE [LARGE SCALE GENOMIC DNA]</scope>
    <source>
        <strain evidence="2 3">DSM 9895</strain>
    </source>
</reference>
<comment type="caution">
    <text evidence="2">The sequence shown here is derived from an EMBL/GenBank/DDBJ whole genome shotgun (WGS) entry which is preliminary data.</text>
</comment>